<dbReference type="InterPro" id="IPR027417">
    <property type="entry name" value="P-loop_NTPase"/>
</dbReference>
<dbReference type="GO" id="GO:0015417">
    <property type="term" value="F:ABC-type polyamine transporter activity"/>
    <property type="evidence" value="ECO:0007669"/>
    <property type="project" value="UniProtKB-EC"/>
</dbReference>
<dbReference type="Pfam" id="PF08402">
    <property type="entry name" value="TOBE_2"/>
    <property type="match status" value="1"/>
</dbReference>
<dbReference type="EC" id="7.6.2.11" evidence="7"/>
<dbReference type="PROSITE" id="PS50893">
    <property type="entry name" value="ABC_TRANSPORTER_2"/>
    <property type="match status" value="1"/>
</dbReference>
<keyword evidence="4 7" id="KW-0067">ATP-binding</keyword>
<dbReference type="InterPro" id="IPR005893">
    <property type="entry name" value="PotA-like"/>
</dbReference>
<evidence type="ECO:0000256" key="5">
    <source>
        <dbReference type="ARBA" id="ARBA00022967"/>
    </source>
</evidence>
<keyword evidence="6 7" id="KW-0472">Membrane</keyword>
<keyword evidence="1 7" id="KW-0813">Transport</keyword>
<evidence type="ECO:0000256" key="4">
    <source>
        <dbReference type="ARBA" id="ARBA00022840"/>
    </source>
</evidence>
<gene>
    <name evidence="7" type="primary">potA</name>
    <name evidence="9" type="ORF">A5779_04255</name>
</gene>
<keyword evidence="5 7" id="KW-1278">Translocase</keyword>
<dbReference type="EMBL" id="LZSY01000146">
    <property type="protein sequence ID" value="OBB85277.1"/>
    <property type="molecule type" value="Genomic_DNA"/>
</dbReference>
<comment type="catalytic activity">
    <reaction evidence="7">
        <text>ATP + H2O + polyamine-[polyamine-binding protein]Side 1 = ADP + phosphate + polyamineSide 2 + [polyamine-binding protein]Side 1.</text>
        <dbReference type="EC" id="7.6.2.11"/>
    </reaction>
</comment>
<comment type="caution">
    <text evidence="9">The sequence shown here is derived from an EMBL/GenBank/DDBJ whole genome shotgun (WGS) entry which is preliminary data.</text>
</comment>
<dbReference type="FunFam" id="3.40.50.300:FF:000133">
    <property type="entry name" value="Spermidine/putrescine import ATP-binding protein PotA"/>
    <property type="match status" value="1"/>
</dbReference>
<evidence type="ECO:0000256" key="3">
    <source>
        <dbReference type="ARBA" id="ARBA00022741"/>
    </source>
</evidence>
<organism evidence="9 10">
    <name type="scientific">Mycolicibacterium peregrinum</name>
    <name type="common">Mycobacterium peregrinum</name>
    <dbReference type="NCBI Taxonomy" id="43304"/>
    <lineage>
        <taxon>Bacteria</taxon>
        <taxon>Bacillati</taxon>
        <taxon>Actinomycetota</taxon>
        <taxon>Actinomycetes</taxon>
        <taxon>Mycobacteriales</taxon>
        <taxon>Mycobacteriaceae</taxon>
        <taxon>Mycolicibacterium</taxon>
    </lineage>
</organism>
<evidence type="ECO:0000313" key="10">
    <source>
        <dbReference type="Proteomes" id="UP000094008"/>
    </source>
</evidence>
<dbReference type="OrthoDB" id="9802264at2"/>
<reference evidence="10" key="1">
    <citation type="submission" date="2016-06" db="EMBL/GenBank/DDBJ databases">
        <authorList>
            <person name="Sutton G."/>
            <person name="Brinkac L."/>
            <person name="Sanka R."/>
            <person name="Adams M."/>
            <person name="Lau E."/>
            <person name="Mehaffy C."/>
            <person name="Tameris M."/>
            <person name="Hatherill M."/>
            <person name="Hanekom W."/>
            <person name="Mahomed H."/>
            <person name="Mcshane H."/>
        </authorList>
    </citation>
    <scope>NUCLEOTIDE SEQUENCE [LARGE SCALE GENOMIC DNA]</scope>
    <source>
        <strain evidence="10">852002-10433_SCH5171157</strain>
    </source>
</reference>
<dbReference type="GO" id="GO:0005524">
    <property type="term" value="F:ATP binding"/>
    <property type="evidence" value="ECO:0007669"/>
    <property type="project" value="UniProtKB-KW"/>
</dbReference>
<evidence type="ECO:0000256" key="6">
    <source>
        <dbReference type="ARBA" id="ARBA00023136"/>
    </source>
</evidence>
<evidence type="ECO:0000259" key="8">
    <source>
        <dbReference type="PROSITE" id="PS50893"/>
    </source>
</evidence>
<dbReference type="PANTHER" id="PTHR42781:SF4">
    <property type="entry name" value="SPERMIDINE_PUTRESCINE IMPORT ATP-BINDING PROTEIN POTA"/>
    <property type="match status" value="1"/>
</dbReference>
<evidence type="ECO:0000256" key="2">
    <source>
        <dbReference type="ARBA" id="ARBA00022475"/>
    </source>
</evidence>
<evidence type="ECO:0000313" key="9">
    <source>
        <dbReference type="EMBL" id="OBB85277.1"/>
    </source>
</evidence>
<dbReference type="InterPro" id="IPR003593">
    <property type="entry name" value="AAA+_ATPase"/>
</dbReference>
<comment type="similarity">
    <text evidence="7">Belongs to the ABC transporter superfamily. Spermidine/putrescine importer (TC 3.A.1.11.1) family.</text>
</comment>
<dbReference type="InterPro" id="IPR008995">
    <property type="entry name" value="Mo/tungstate-bd_C_term_dom"/>
</dbReference>
<dbReference type="InterPro" id="IPR017871">
    <property type="entry name" value="ABC_transporter-like_CS"/>
</dbReference>
<dbReference type="Gene3D" id="3.40.50.300">
    <property type="entry name" value="P-loop containing nucleotide triphosphate hydrolases"/>
    <property type="match status" value="1"/>
</dbReference>
<proteinExistence type="inferred from homology"/>
<dbReference type="InterPro" id="IPR050093">
    <property type="entry name" value="ABC_SmlMolc_Importer"/>
</dbReference>
<dbReference type="SUPFAM" id="SSF50331">
    <property type="entry name" value="MOP-like"/>
    <property type="match status" value="1"/>
</dbReference>
<accession>A0A1A0VPU0</accession>
<feature type="domain" description="ABC transporter" evidence="8">
    <location>
        <begin position="22"/>
        <end position="252"/>
    </location>
</feature>
<dbReference type="NCBIfam" id="TIGR01187">
    <property type="entry name" value="potA"/>
    <property type="match status" value="1"/>
</dbReference>
<keyword evidence="2 7" id="KW-1003">Cell membrane</keyword>
<dbReference type="Pfam" id="PF00005">
    <property type="entry name" value="ABC_tran"/>
    <property type="match status" value="1"/>
</dbReference>
<dbReference type="PROSITE" id="PS00211">
    <property type="entry name" value="ABC_TRANSPORTER_1"/>
    <property type="match status" value="1"/>
</dbReference>
<dbReference type="SMART" id="SM00382">
    <property type="entry name" value="AAA"/>
    <property type="match status" value="1"/>
</dbReference>
<dbReference type="InterPro" id="IPR013611">
    <property type="entry name" value="Transp-assoc_OB_typ2"/>
</dbReference>
<dbReference type="GO" id="GO:0043190">
    <property type="term" value="C:ATP-binding cassette (ABC) transporter complex"/>
    <property type="evidence" value="ECO:0007669"/>
    <property type="project" value="InterPro"/>
</dbReference>
<sequence length="365" mass="40355">MTLTSEASPTARRESGRQGVAIELTDVCKSFGHGNAVDNISLQILDNEFFSILGPSGCGKTTLMRMIAGFETPTSGSIVLDGEPIESKPAHKRDLNMVFQSYALFPHLSVYDNIAFELRVRKHPKKSIDHSVRESLDLVHLTGMEGRKPNELSGGQRQRVALARALVSRPALVLLDEPLGALDLKLRKQMQVELKRMQREVGITFVYVTHDQEEALTMSDRIAVMNDGHLLQVDDPQSLYDRPATRFVADFIGVSNLLTGRLAAQAGGPSIDPDSNIDGMFASIRPELVNVHEFDDPVVDDVVIVGDVTEAIFLGRDTEYRIVVPERQSALIAHVANTGGREHRFSVGQKVKLGWAHTSVRWLRD</sequence>
<protein>
    <recommendedName>
        <fullName evidence="7">Spermidine/putrescine import ATP-binding protein PotA</fullName>
        <ecNumber evidence="7">7.6.2.11</ecNumber>
    </recommendedName>
</protein>
<dbReference type="AlphaFoldDB" id="A0A1A0VPU0"/>
<evidence type="ECO:0000256" key="7">
    <source>
        <dbReference type="RuleBase" id="RU364083"/>
    </source>
</evidence>
<evidence type="ECO:0000256" key="1">
    <source>
        <dbReference type="ARBA" id="ARBA00022448"/>
    </source>
</evidence>
<dbReference type="Gene3D" id="2.40.50.100">
    <property type="match status" value="1"/>
</dbReference>
<name>A0A1A0VPU0_MYCPR</name>
<comment type="function">
    <text evidence="7">Part of the ABC transporter complex PotABCD involved in spermidine/putrescine import. Responsible for energy coupling to the transport system.</text>
</comment>
<dbReference type="RefSeq" id="WP_064886024.1">
    <property type="nucleotide sequence ID" value="NZ_LZSY01000146.1"/>
</dbReference>
<dbReference type="SUPFAM" id="SSF52540">
    <property type="entry name" value="P-loop containing nucleoside triphosphate hydrolases"/>
    <property type="match status" value="1"/>
</dbReference>
<dbReference type="PANTHER" id="PTHR42781">
    <property type="entry name" value="SPERMIDINE/PUTRESCINE IMPORT ATP-BINDING PROTEIN POTA"/>
    <property type="match status" value="1"/>
</dbReference>
<dbReference type="Proteomes" id="UP000094008">
    <property type="component" value="Unassembled WGS sequence"/>
</dbReference>
<comment type="subunit">
    <text evidence="7">The complex is composed of two ATP-binding proteins (PotA), two transmembrane proteins (PotB and PotC) and a solute-binding protein (PotD).</text>
</comment>
<keyword evidence="3 7" id="KW-0547">Nucleotide-binding</keyword>
<dbReference type="GO" id="GO:0016887">
    <property type="term" value="F:ATP hydrolysis activity"/>
    <property type="evidence" value="ECO:0007669"/>
    <property type="project" value="InterPro"/>
</dbReference>
<dbReference type="InterPro" id="IPR003439">
    <property type="entry name" value="ABC_transporter-like_ATP-bd"/>
</dbReference>